<keyword evidence="3" id="KW-1185">Reference proteome</keyword>
<evidence type="ECO:0000256" key="1">
    <source>
        <dbReference type="SAM" id="Phobius"/>
    </source>
</evidence>
<proteinExistence type="predicted"/>
<keyword evidence="1" id="KW-1133">Transmembrane helix</keyword>
<organism evidence="2 3">
    <name type="scientific">Fulvitalea axinellae</name>
    <dbReference type="NCBI Taxonomy" id="1182444"/>
    <lineage>
        <taxon>Bacteria</taxon>
        <taxon>Pseudomonadati</taxon>
        <taxon>Bacteroidota</taxon>
        <taxon>Cytophagia</taxon>
        <taxon>Cytophagales</taxon>
        <taxon>Persicobacteraceae</taxon>
        <taxon>Fulvitalea</taxon>
    </lineage>
</organism>
<keyword evidence="2" id="KW-0614">Plasmid</keyword>
<protein>
    <submittedName>
        <fullName evidence="2">Uncharacterized protein</fullName>
    </submittedName>
</protein>
<evidence type="ECO:0000313" key="2">
    <source>
        <dbReference type="EMBL" id="BDD12284.1"/>
    </source>
</evidence>
<keyword evidence="1" id="KW-0812">Transmembrane</keyword>
<dbReference type="KEGG" id="fax:FUAX_47160"/>
<reference evidence="2 3" key="1">
    <citation type="submission" date="2021-12" db="EMBL/GenBank/DDBJ databases">
        <title>Genome sequencing of bacteria with rrn-lacking chromosome and rrn-plasmid.</title>
        <authorList>
            <person name="Anda M."/>
            <person name="Iwasaki W."/>
        </authorList>
    </citation>
    <scope>NUCLEOTIDE SEQUENCE [LARGE SCALE GENOMIC DNA]</scope>
    <source>
        <strain evidence="2 3">DSM 100852</strain>
        <plasmid evidence="2 3">pFA4</plasmid>
    </source>
</reference>
<feature type="transmembrane region" description="Helical" evidence="1">
    <location>
        <begin position="6"/>
        <end position="22"/>
    </location>
</feature>
<accession>A0AAU9CJI7</accession>
<evidence type="ECO:0000313" key="3">
    <source>
        <dbReference type="Proteomes" id="UP001348817"/>
    </source>
</evidence>
<keyword evidence="1" id="KW-0472">Membrane</keyword>
<dbReference type="AlphaFoldDB" id="A0AAU9CJI7"/>
<name>A0AAU9CJI7_9BACT</name>
<geneLocation type="plasmid" evidence="2 3">
    <name>pFA4</name>
</geneLocation>
<sequence>MKVTTFISMICYYVLIFLSWRYKKKRTVNKKALKKTTGISHKRSNTKNVAEKPTYNWITLYLVQGA</sequence>
<dbReference type="EMBL" id="AP025318">
    <property type="protein sequence ID" value="BDD12284.1"/>
    <property type="molecule type" value="Genomic_DNA"/>
</dbReference>
<gene>
    <name evidence="2" type="ORF">FUAX_47160</name>
</gene>
<dbReference type="Proteomes" id="UP001348817">
    <property type="component" value="Plasmid pFA4"/>
</dbReference>